<evidence type="ECO:0000259" key="14">
    <source>
        <dbReference type="PROSITE" id="PS50848"/>
    </source>
</evidence>
<dbReference type="Pfam" id="PF08670">
    <property type="entry name" value="MEKHLA"/>
    <property type="match status" value="1"/>
</dbReference>
<feature type="coiled-coil region" evidence="12">
    <location>
        <begin position="74"/>
        <end position="108"/>
    </location>
</feature>
<feature type="domain" description="START" evidence="14">
    <location>
        <begin position="138"/>
        <end position="324"/>
    </location>
</feature>
<dbReference type="CDD" id="cd00086">
    <property type="entry name" value="homeodomain"/>
    <property type="match status" value="1"/>
</dbReference>
<evidence type="ECO:0000313" key="16">
    <source>
        <dbReference type="Proteomes" id="UP000231279"/>
    </source>
</evidence>
<keyword evidence="4" id="KW-0805">Transcription regulation</keyword>
<keyword evidence="5 12" id="KW-0175">Coiled coil</keyword>
<dbReference type="GO" id="GO:0003700">
    <property type="term" value="F:DNA-binding transcription factor activity"/>
    <property type="evidence" value="ECO:0007669"/>
    <property type="project" value="InterPro"/>
</dbReference>
<dbReference type="PROSITE" id="PS50071">
    <property type="entry name" value="HOMEOBOX_2"/>
    <property type="match status" value="1"/>
</dbReference>
<dbReference type="PANTHER" id="PTHR45950:SF10">
    <property type="entry name" value="HOMEOBOX-LEUCINE ZIPPER PROTEIN REVOLUTA"/>
    <property type="match status" value="1"/>
</dbReference>
<keyword evidence="6 10" id="KW-0238">DNA-binding</keyword>
<dbReference type="GO" id="GO:0005634">
    <property type="term" value="C:nucleus"/>
    <property type="evidence" value="ECO:0007669"/>
    <property type="project" value="UniProtKB-SubCell"/>
</dbReference>
<dbReference type="Gene3D" id="3.30.530.20">
    <property type="match status" value="1"/>
</dbReference>
<dbReference type="EMBL" id="NKXS01003595">
    <property type="protein sequence ID" value="PIN09155.1"/>
    <property type="molecule type" value="Genomic_DNA"/>
</dbReference>
<dbReference type="SUPFAM" id="SSF55961">
    <property type="entry name" value="Bet v1-like"/>
    <property type="match status" value="1"/>
</dbReference>
<dbReference type="InterPro" id="IPR044830">
    <property type="entry name" value="HD-Zip_III"/>
</dbReference>
<dbReference type="InterPro" id="IPR013978">
    <property type="entry name" value="MEKHLA"/>
</dbReference>
<feature type="domain" description="Homeobox" evidence="13">
    <location>
        <begin position="14"/>
        <end position="78"/>
    </location>
</feature>
<dbReference type="SMART" id="SM00389">
    <property type="entry name" value="HOX"/>
    <property type="match status" value="1"/>
</dbReference>
<dbReference type="PANTHER" id="PTHR45950">
    <property type="entry name" value="HOMEOBOX-LEUCINE ZIPPER PROTEIN ATHB-14"/>
    <property type="match status" value="1"/>
</dbReference>
<comment type="caution">
    <text evidence="15">The sequence shown here is derived from an EMBL/GenBank/DDBJ whole genome shotgun (WGS) entry which is preliminary data.</text>
</comment>
<organism evidence="15 16">
    <name type="scientific">Handroanthus impetiginosus</name>
    <dbReference type="NCBI Taxonomy" id="429701"/>
    <lineage>
        <taxon>Eukaryota</taxon>
        <taxon>Viridiplantae</taxon>
        <taxon>Streptophyta</taxon>
        <taxon>Embryophyta</taxon>
        <taxon>Tracheophyta</taxon>
        <taxon>Spermatophyta</taxon>
        <taxon>Magnoliopsida</taxon>
        <taxon>eudicotyledons</taxon>
        <taxon>Gunneridae</taxon>
        <taxon>Pentapetalae</taxon>
        <taxon>asterids</taxon>
        <taxon>lamiids</taxon>
        <taxon>Lamiales</taxon>
        <taxon>Bignoniaceae</taxon>
        <taxon>Crescentiina</taxon>
        <taxon>Tabebuia alliance</taxon>
        <taxon>Handroanthus</taxon>
    </lineage>
</organism>
<dbReference type="STRING" id="429701.A0A2G9GVC8"/>
<evidence type="ECO:0000256" key="10">
    <source>
        <dbReference type="PROSITE-ProRule" id="PRU00108"/>
    </source>
</evidence>
<proteinExistence type="inferred from homology"/>
<dbReference type="GO" id="GO:0030154">
    <property type="term" value="P:cell differentiation"/>
    <property type="evidence" value="ECO:0007669"/>
    <property type="project" value="UniProtKB-KW"/>
</dbReference>
<dbReference type="Gene3D" id="1.10.10.60">
    <property type="entry name" value="Homeodomain-like"/>
    <property type="match status" value="1"/>
</dbReference>
<dbReference type="OrthoDB" id="6159439at2759"/>
<feature type="DNA-binding region" description="Homeobox" evidence="10">
    <location>
        <begin position="16"/>
        <end position="79"/>
    </location>
</feature>
<gene>
    <name evidence="15" type="ORF">CDL12_18262</name>
</gene>
<dbReference type="AlphaFoldDB" id="A0A2G9GVC8"/>
<dbReference type="GO" id="GO:0003677">
    <property type="term" value="F:DNA binding"/>
    <property type="evidence" value="ECO:0007669"/>
    <property type="project" value="UniProtKB-UniRule"/>
</dbReference>
<evidence type="ECO:0000256" key="8">
    <source>
        <dbReference type="ARBA" id="ARBA00023163"/>
    </source>
</evidence>
<dbReference type="Pfam" id="PF00046">
    <property type="entry name" value="Homeodomain"/>
    <property type="match status" value="1"/>
</dbReference>
<name>A0A2G9GVC8_9LAMI</name>
<reference evidence="16" key="1">
    <citation type="journal article" date="2018" name="Gigascience">
        <title>Genome assembly of the Pink Ipe (Handroanthus impetiginosus, Bignoniaceae), a highly valued, ecologically keystone Neotropical timber forest tree.</title>
        <authorList>
            <person name="Silva-Junior O.B."/>
            <person name="Grattapaglia D."/>
            <person name="Novaes E."/>
            <person name="Collevatti R.G."/>
        </authorList>
    </citation>
    <scope>NUCLEOTIDE SEQUENCE [LARGE SCALE GENOMIC DNA]</scope>
    <source>
        <strain evidence="16">cv. UFG-1</strain>
    </source>
</reference>
<evidence type="ECO:0000256" key="6">
    <source>
        <dbReference type="ARBA" id="ARBA00023125"/>
    </source>
</evidence>
<protein>
    <submittedName>
        <fullName evidence="15">Transcription factor PHOX2/ARIX, contains HOX domain</fullName>
    </submittedName>
</protein>
<comment type="similarity">
    <text evidence="2">Belongs to the HD-ZIP homeobox family. Class III subfamily.</text>
</comment>
<keyword evidence="7 10" id="KW-0371">Homeobox</keyword>
<accession>A0A2G9GVC8</accession>
<dbReference type="SUPFAM" id="SSF46689">
    <property type="entry name" value="Homeodomain-like"/>
    <property type="match status" value="1"/>
</dbReference>
<evidence type="ECO:0000256" key="7">
    <source>
        <dbReference type="ARBA" id="ARBA00023155"/>
    </source>
</evidence>
<dbReference type="SMART" id="SM00234">
    <property type="entry name" value="START"/>
    <property type="match status" value="1"/>
</dbReference>
<dbReference type="PROSITE" id="PS50848">
    <property type="entry name" value="START"/>
    <property type="match status" value="1"/>
</dbReference>
<evidence type="ECO:0000256" key="1">
    <source>
        <dbReference type="ARBA" id="ARBA00004123"/>
    </source>
</evidence>
<evidence type="ECO:0000259" key="13">
    <source>
        <dbReference type="PROSITE" id="PS50071"/>
    </source>
</evidence>
<evidence type="ECO:0000256" key="11">
    <source>
        <dbReference type="RuleBase" id="RU000682"/>
    </source>
</evidence>
<dbReference type="Proteomes" id="UP000231279">
    <property type="component" value="Unassembled WGS sequence"/>
</dbReference>
<keyword evidence="16" id="KW-1185">Reference proteome</keyword>
<dbReference type="InterPro" id="IPR002913">
    <property type="entry name" value="START_lipid-bd_dom"/>
</dbReference>
<keyword evidence="8" id="KW-0804">Transcription</keyword>
<evidence type="ECO:0000256" key="9">
    <source>
        <dbReference type="ARBA" id="ARBA00023242"/>
    </source>
</evidence>
<comment type="subcellular location">
    <subcellularLocation>
        <location evidence="1 10 11">Nucleus</location>
    </subcellularLocation>
</comment>
<evidence type="ECO:0000256" key="5">
    <source>
        <dbReference type="ARBA" id="ARBA00023054"/>
    </source>
</evidence>
<evidence type="ECO:0000256" key="12">
    <source>
        <dbReference type="SAM" id="Coils"/>
    </source>
</evidence>
<evidence type="ECO:0000256" key="4">
    <source>
        <dbReference type="ARBA" id="ARBA00023015"/>
    </source>
</evidence>
<dbReference type="GO" id="GO:0008289">
    <property type="term" value="F:lipid binding"/>
    <property type="evidence" value="ECO:0007669"/>
    <property type="project" value="InterPro"/>
</dbReference>
<keyword evidence="3" id="KW-0221">Differentiation</keyword>
<dbReference type="InterPro" id="IPR009057">
    <property type="entry name" value="Homeodomain-like_sf"/>
</dbReference>
<dbReference type="InterPro" id="IPR023393">
    <property type="entry name" value="START-like_dom_sf"/>
</dbReference>
<sequence>MAGTENVVGECSRRVKGAKYARYTEEQIEVLEKVYGECSNPNSSQRERILRKQPCLNGINSKQLKIWFQNRRFREKQKKENDELLAENKKLAVANKLLREENENLQKKLTSRPSTAITATTTDVSLLAGATSSQLSIRIADNNSLLLLAEETRNEFLSKAIGTAIKWNPILTVKLPNLSSIGAIYVSDTGIGVAARACTRISFDPLKTIEILKNRPAWSRDCRKMDVLAVYPANNGGAIELVYTQYYAPTTMACARDFWTLRYTSVLDDGSLVVCEKSVSASDTVPSSPAALEFVRGTMLASGCLIQPCEGGSAINLVSHFDLEALYFIDHVASDKNFRKIHAYDEDPAFVRTFSQRVSRGFNDAINGFIEDGWTLMTADGPGDVIVSIKQLKNHEDNANHYSVICMKASLLLQNVLPARLATLLKERRSSWMNFNFSEHSAAFSRAASSFPGLNTHNLSENVARLGRTNNGDEILEVNRFDRVGSHQRNVSSGDLYHLQICSGMGDTGYEACSELIFAPIDRTLPDDAALLSSGFRIFLLGSKTLPTDGQGSRSSANIASAEAYNTYGLGAALSYPCSLLILAFQFPCETYLKDDVASMALKYVQHIISSVRKISLEATSSSLNPVMNSIEANPGTGAMAVPESSYAVSLANSIVQSYRTNLGVEMPGFKPQSTNSSFELIQHHPYAILYFSFTSLPMCLYANQAGLNMLETTTNSLVSLTVDKMLSGSTNVTLSSILPTIMQQGYTIIPPAFFLSEKSRCVTYEQGVVWHVQGPDGSIHGLAFAFVNWSFI</sequence>
<evidence type="ECO:0000256" key="2">
    <source>
        <dbReference type="ARBA" id="ARBA00010338"/>
    </source>
</evidence>
<evidence type="ECO:0000313" key="15">
    <source>
        <dbReference type="EMBL" id="PIN09155.1"/>
    </source>
</evidence>
<dbReference type="Pfam" id="PF01852">
    <property type="entry name" value="START"/>
    <property type="match status" value="1"/>
</dbReference>
<keyword evidence="9 10" id="KW-0539">Nucleus</keyword>
<evidence type="ECO:0000256" key="3">
    <source>
        <dbReference type="ARBA" id="ARBA00022782"/>
    </source>
</evidence>
<dbReference type="InterPro" id="IPR001356">
    <property type="entry name" value="HD"/>
</dbReference>